<sequence length="187" mass="21679">MILIYLGAQHTQQSTYQQVLQTMQLPVRFLSDAQTEATLNELFEHREHEQHAHPLSHPLMVMKDVSDAQFQRIMQQFHANGLSMERKAMWTIHNQDWSFARLAEEIEEEHRYFADREQLYAIFSASNHKDPQAYAPASWKAYAATLTRLYGQLARQEPSPQELKAMLEEAKAAEAALLPRSILNTDQ</sequence>
<dbReference type="InterPro" id="IPR016621">
    <property type="entry name" value="UCP014543"/>
</dbReference>
<evidence type="ECO:0000313" key="2">
    <source>
        <dbReference type="Proteomes" id="UP001529340"/>
    </source>
</evidence>
<dbReference type="Proteomes" id="UP001529340">
    <property type="component" value="Unassembled WGS sequence"/>
</dbReference>
<protein>
    <submittedName>
        <fullName evidence="1">DUF3783 domain-containing protein</fullName>
    </submittedName>
</protein>
<organism evidence="1 2">
    <name type="scientific">Amedibacillus dolichus</name>
    <dbReference type="NCBI Taxonomy" id="31971"/>
    <lineage>
        <taxon>Bacteria</taxon>
        <taxon>Bacillati</taxon>
        <taxon>Bacillota</taxon>
        <taxon>Erysipelotrichia</taxon>
        <taxon>Erysipelotrichales</taxon>
        <taxon>Erysipelotrichaceae</taxon>
        <taxon>Amedibacillus</taxon>
    </lineage>
</organism>
<reference evidence="2" key="2">
    <citation type="submission" date="2023-06" db="EMBL/GenBank/DDBJ databases">
        <title>Identification and characterization of horizontal gene transfer across gut microbiota members of farm animals based on homology search.</title>
        <authorList>
            <person name="Zeman M."/>
            <person name="Kubasova T."/>
            <person name="Jahodarova E."/>
            <person name="Nykrynova M."/>
            <person name="Rychlik I."/>
        </authorList>
    </citation>
    <scope>NUCLEOTIDE SEQUENCE [LARGE SCALE GENOMIC DNA]</scope>
    <source>
        <strain evidence="2">ET39</strain>
    </source>
</reference>
<keyword evidence="2" id="KW-1185">Reference proteome</keyword>
<evidence type="ECO:0000313" key="1">
    <source>
        <dbReference type="EMBL" id="MDM8157432.1"/>
    </source>
</evidence>
<name>A0ABT7UCU3_9FIRM</name>
<gene>
    <name evidence="1" type="ORF">QUV96_07265</name>
</gene>
<reference evidence="1 2" key="1">
    <citation type="submission" date="2023-06" db="EMBL/GenBank/DDBJ databases">
        <title>Identification and characterization of horizontal gene transfer across gut microbiota members of farm animals based on homology search.</title>
        <authorList>
            <person name="Schwarzerova J."/>
            <person name="Nykrynova M."/>
            <person name="Jureckova K."/>
            <person name="Cejkova D."/>
            <person name="Rychlik I."/>
        </authorList>
    </citation>
    <scope>NUCLEOTIDE SEQUENCE [LARGE SCALE GENOMIC DNA]</scope>
    <source>
        <strain evidence="1 2">ET39</strain>
    </source>
</reference>
<comment type="caution">
    <text evidence="1">The sequence shown here is derived from an EMBL/GenBank/DDBJ whole genome shotgun (WGS) entry which is preliminary data.</text>
</comment>
<dbReference type="EMBL" id="JAUDCG010000029">
    <property type="protein sequence ID" value="MDM8157432.1"/>
    <property type="molecule type" value="Genomic_DNA"/>
</dbReference>
<dbReference type="RefSeq" id="WP_289607884.1">
    <property type="nucleotide sequence ID" value="NZ_JAUDCG010000029.1"/>
</dbReference>
<proteinExistence type="predicted"/>
<reference evidence="1 2" key="3">
    <citation type="submission" date="2023-06" db="EMBL/GenBank/DDBJ databases">
        <authorList>
            <person name="Zeman M."/>
            <person name="Kubasova T."/>
            <person name="Jahodarova E."/>
            <person name="Nykrynova M."/>
            <person name="Rychlik I."/>
        </authorList>
    </citation>
    <scope>NUCLEOTIDE SEQUENCE [LARGE SCALE GENOMIC DNA]</scope>
    <source>
        <strain evidence="1 2">ET39</strain>
    </source>
</reference>
<accession>A0ABT7UCU3</accession>
<dbReference type="Pfam" id="PF12646">
    <property type="entry name" value="DUF3783"/>
    <property type="match status" value="1"/>
</dbReference>